<gene>
    <name evidence="1" type="ORF">AVDCRST_MAG86-1146</name>
</gene>
<evidence type="ECO:0000313" key="1">
    <source>
        <dbReference type="EMBL" id="CAA9566881.1"/>
    </source>
</evidence>
<dbReference type="EMBL" id="CADCWP010000082">
    <property type="protein sequence ID" value="CAA9566881.1"/>
    <property type="molecule type" value="Genomic_DNA"/>
</dbReference>
<organism evidence="1">
    <name type="scientific">uncultured Truepera sp</name>
    <dbReference type="NCBI Taxonomy" id="543023"/>
    <lineage>
        <taxon>Bacteria</taxon>
        <taxon>Thermotogati</taxon>
        <taxon>Deinococcota</taxon>
        <taxon>Deinococci</taxon>
        <taxon>Trueperales</taxon>
        <taxon>Trueperaceae</taxon>
        <taxon>Truepera</taxon>
        <taxon>environmental samples</taxon>
    </lineage>
</organism>
<accession>A0A6J4V3D3</accession>
<sequence>MTFRFDDPSHLSEHGFAGFFTVQELQETRCRSVPSEPGVYLVVRPGTTPPIFLRGSIGGHFKDRDPTVTTEKLIDKWVESTSVLYIGKAGSLRNRLKQYMDFGLGKPVGHHGGRYIWQLEHSTLLQLCWKATPDQDPAFVESHLIQNFNQQHGRLPFANLRF</sequence>
<reference evidence="1" key="1">
    <citation type="submission" date="2020-02" db="EMBL/GenBank/DDBJ databases">
        <authorList>
            <person name="Meier V. D."/>
        </authorList>
    </citation>
    <scope>NUCLEOTIDE SEQUENCE</scope>
    <source>
        <strain evidence="1">AVDCRST_MAG86</strain>
    </source>
</reference>
<dbReference type="AlphaFoldDB" id="A0A6J4V3D3"/>
<evidence type="ECO:0008006" key="2">
    <source>
        <dbReference type="Google" id="ProtNLM"/>
    </source>
</evidence>
<proteinExistence type="predicted"/>
<name>A0A6J4V3D3_9DEIN</name>
<protein>
    <recommendedName>
        <fullName evidence="2">GIY-YIG domain-containing protein</fullName>
    </recommendedName>
</protein>